<dbReference type="PANTHER" id="PTHR47203">
    <property type="match status" value="1"/>
</dbReference>
<dbReference type="SMART" id="SM00478">
    <property type="entry name" value="ENDO3c"/>
    <property type="match status" value="1"/>
</dbReference>
<organism evidence="3 4">
    <name type="scientific">Colletotrichum fioriniae PJ7</name>
    <dbReference type="NCBI Taxonomy" id="1445577"/>
    <lineage>
        <taxon>Eukaryota</taxon>
        <taxon>Fungi</taxon>
        <taxon>Dikarya</taxon>
        <taxon>Ascomycota</taxon>
        <taxon>Pezizomycotina</taxon>
        <taxon>Sordariomycetes</taxon>
        <taxon>Hypocreomycetidae</taxon>
        <taxon>Glomerellales</taxon>
        <taxon>Glomerellaceae</taxon>
        <taxon>Colletotrichum</taxon>
        <taxon>Colletotrichum acutatum species complex</taxon>
    </lineage>
</organism>
<comment type="caution">
    <text evidence="3">The sequence shown here is derived from an EMBL/GenBank/DDBJ whole genome shotgun (WGS) entry which is preliminary data.</text>
</comment>
<feature type="compositionally biased region" description="Basic residues" evidence="1">
    <location>
        <begin position="1"/>
        <end position="11"/>
    </location>
</feature>
<evidence type="ECO:0000313" key="4">
    <source>
        <dbReference type="Proteomes" id="UP000020467"/>
    </source>
</evidence>
<feature type="domain" description="HhH-GPD" evidence="2">
    <location>
        <begin position="379"/>
        <end position="587"/>
    </location>
</feature>
<feature type="compositionally biased region" description="Basic and acidic residues" evidence="1">
    <location>
        <begin position="169"/>
        <end position="182"/>
    </location>
</feature>
<evidence type="ECO:0000256" key="1">
    <source>
        <dbReference type="SAM" id="MobiDB-lite"/>
    </source>
</evidence>
<feature type="region of interest" description="Disordered" evidence="1">
    <location>
        <begin position="633"/>
        <end position="652"/>
    </location>
</feature>
<dbReference type="OrthoDB" id="5607at2759"/>
<dbReference type="PANTHER" id="PTHR47203:SF1">
    <property type="entry name" value="HYPOTHETICAL BASE EXCISION DNA REPAIR PROTEIN (EUROFUNG)"/>
    <property type="match status" value="1"/>
</dbReference>
<proteinExistence type="predicted"/>
<feature type="compositionally biased region" description="Polar residues" evidence="1">
    <location>
        <begin position="142"/>
        <end position="155"/>
    </location>
</feature>
<dbReference type="Proteomes" id="UP000020467">
    <property type="component" value="Unassembled WGS sequence"/>
</dbReference>
<evidence type="ECO:0000259" key="2">
    <source>
        <dbReference type="SMART" id="SM00478"/>
    </source>
</evidence>
<evidence type="ECO:0000313" key="3">
    <source>
        <dbReference type="EMBL" id="EXF76750.1"/>
    </source>
</evidence>
<feature type="region of interest" description="Disordered" evidence="1">
    <location>
        <begin position="1"/>
        <end position="28"/>
    </location>
</feature>
<feature type="region of interest" description="Disordered" evidence="1">
    <location>
        <begin position="249"/>
        <end position="274"/>
    </location>
</feature>
<sequence length="652" mass="71690">MQARSATRRAAQKIPIPSEGTETSKQSPGKCATLYSVILLTEEEDIRSLVDERTVQLPVGAKAIPPPADAGAILSPIGAGAIQLPADTGADQLSVHKGRICRPADKEAFYQTSTIHTTQGSSPDPADQENVRLPKADRTFKLASTQRTTNKTPSGGTRMLRSAATGVKRYADDNKEDDDHPHSNKRVKAVPKDAPPTQETRVDLPHGLGSYIPSVEFTIRDEYSSTNSCSEDFASTRHSMTAEDLEKASKRYRRSKKPTTATTDLNETEEEAINQAESDTDLLDDIDSEGDQKVVKEKDYGLMPGETPYRDWPGPSAGECQVVYDILVQEYQRREQSEEPAKRKALNFIQPATIPPASANVAGCGEVPCLVDAMMRTIISQSVTRESADKVIENIIKLIGMLDKKGPGPESINWNALRHAPRDAALEAFRPGGLGPTKYNAIKTCLSMIRKDNKKIAKTYLKEKETEEPTVTPGTARLSPEQRDHQLSKINAGILTLDHIRVMKPHDAMLELIKYPQVAVKTASCLLLFNLQMPSFAVDTHVHRMTRWLGWAPMKASPNDTYMHCDFRVPDQLKYGLHQLFIEHGGNCYRCQGSTVEGTAKWNSTVCPLEHLLARGKKQTQAKVKNKSVGESGTLDVWAKTTKPEAGVSGAD</sequence>
<keyword evidence="4" id="KW-1185">Reference proteome</keyword>
<dbReference type="InterPro" id="IPR003265">
    <property type="entry name" value="HhH-GPD_domain"/>
</dbReference>
<accession>A0A010QJ70</accession>
<dbReference type="KEGG" id="cfj:CFIO01_12778"/>
<gene>
    <name evidence="3" type="ORF">CFIO01_12778</name>
</gene>
<name>A0A010QJ70_9PEZI</name>
<dbReference type="HOGENOM" id="CLU_012862_9_3_1"/>
<dbReference type="InterPro" id="IPR011257">
    <property type="entry name" value="DNA_glycosylase"/>
</dbReference>
<dbReference type="Gene3D" id="1.10.340.30">
    <property type="entry name" value="Hypothetical protein, domain 2"/>
    <property type="match status" value="1"/>
</dbReference>
<dbReference type="Pfam" id="PF00730">
    <property type="entry name" value="HhH-GPD"/>
    <property type="match status" value="1"/>
</dbReference>
<dbReference type="GO" id="GO:0003824">
    <property type="term" value="F:catalytic activity"/>
    <property type="evidence" value="ECO:0007669"/>
    <property type="project" value="InterPro"/>
</dbReference>
<reference evidence="3 4" key="1">
    <citation type="submission" date="2014-02" db="EMBL/GenBank/DDBJ databases">
        <title>The genome sequence of Colletotrichum fioriniae PJ7.</title>
        <authorList>
            <person name="Baroncelli R."/>
            <person name="Thon M.R."/>
        </authorList>
    </citation>
    <scope>NUCLEOTIDE SEQUENCE [LARGE SCALE GENOMIC DNA]</scope>
    <source>
        <strain evidence="3 4">PJ7</strain>
    </source>
</reference>
<dbReference type="AlphaFoldDB" id="A0A010QJ70"/>
<dbReference type="SUPFAM" id="SSF48150">
    <property type="entry name" value="DNA-glycosylase"/>
    <property type="match status" value="1"/>
</dbReference>
<dbReference type="EMBL" id="JARH01000795">
    <property type="protein sequence ID" value="EXF76750.1"/>
    <property type="molecule type" value="Genomic_DNA"/>
</dbReference>
<dbReference type="CDD" id="cd00056">
    <property type="entry name" value="ENDO3c"/>
    <property type="match status" value="1"/>
</dbReference>
<feature type="region of interest" description="Disordered" evidence="1">
    <location>
        <begin position="137"/>
        <end position="207"/>
    </location>
</feature>
<protein>
    <submittedName>
        <fullName evidence="3">HhH-GPD family base excision DNA repair protein</fullName>
    </submittedName>
</protein>
<dbReference type="eggNOG" id="ENOG502QRUG">
    <property type="taxonomic scope" value="Eukaryota"/>
</dbReference>
<dbReference type="GO" id="GO:0006285">
    <property type="term" value="P:base-excision repair, AP site formation"/>
    <property type="evidence" value="ECO:0007669"/>
    <property type="project" value="UniProtKB-ARBA"/>
</dbReference>